<dbReference type="InterPro" id="IPR002078">
    <property type="entry name" value="Sigma_54_int"/>
</dbReference>
<sequence length="475" mass="53614">MKRHRILVVDDETDILDSLRLTFEDDYEVLTAVGGARGLEVLEKGEVAVMIVDQRMPGMSGTEFLVKAVPLAPKAIRIMLTGYTDMDALIAAVNSGQIYRYIAKPWEPEALKVDIRRAVESYEMAVELRDRYAEILRLNRELEEARQKLEQENVQLRHVVQQRYRFDGVIGQSPAMERVYDLVSKVLRSDVTVLLTGETGTGKELLARCIHFNGTRREGPFVAQNCGALPPELLESELFGHRKGSFTGALEDRPGLFEAADGGTVFLDEIGETSPQMQVRLLRVLQEGEVRRVGETVDRKVDVRVIAATNLDLRAEVRAGRFREDLYFRLHVFPVEVPPLRGRLEDVPILTVHFLKQYAPDQRVRFSSEAMDLLCRYAWPGNVRELQNEVQRALLLAGDSGWIGPEALSEAVRGKVRRSEGRGEGTLNAAVEQVEREMIVEALRRCKGNRTHAARALGVSRWGLVQKIEKYGIEE</sequence>
<dbReference type="Gene3D" id="3.40.50.300">
    <property type="entry name" value="P-loop containing nucleotide triphosphate hydrolases"/>
    <property type="match status" value="1"/>
</dbReference>
<dbReference type="PRINTS" id="PR01590">
    <property type="entry name" value="HTHFIS"/>
</dbReference>
<dbReference type="Pfam" id="PF02954">
    <property type="entry name" value="HTH_8"/>
    <property type="match status" value="1"/>
</dbReference>
<dbReference type="GO" id="GO:0006355">
    <property type="term" value="P:regulation of DNA-templated transcription"/>
    <property type="evidence" value="ECO:0007669"/>
    <property type="project" value="InterPro"/>
</dbReference>
<evidence type="ECO:0000256" key="3">
    <source>
        <dbReference type="ARBA" id="ARBA00023015"/>
    </source>
</evidence>
<feature type="domain" description="Response regulatory" evidence="9">
    <location>
        <begin position="5"/>
        <end position="119"/>
    </location>
</feature>
<dbReference type="PANTHER" id="PTHR32071:SF117">
    <property type="entry name" value="PTS-DEPENDENT DIHYDROXYACETONE KINASE OPERON REGULATORY PROTEIN-RELATED"/>
    <property type="match status" value="1"/>
</dbReference>
<evidence type="ECO:0000256" key="5">
    <source>
        <dbReference type="ARBA" id="ARBA00023163"/>
    </source>
</evidence>
<dbReference type="PROSITE" id="PS50045">
    <property type="entry name" value="SIGMA54_INTERACT_4"/>
    <property type="match status" value="1"/>
</dbReference>
<dbReference type="InterPro" id="IPR011006">
    <property type="entry name" value="CheY-like_superfamily"/>
</dbReference>
<evidence type="ECO:0000256" key="4">
    <source>
        <dbReference type="ARBA" id="ARBA00023125"/>
    </source>
</evidence>
<evidence type="ECO:0000313" key="11">
    <source>
        <dbReference type="Proteomes" id="UP000178606"/>
    </source>
</evidence>
<dbReference type="CDD" id="cd00009">
    <property type="entry name" value="AAA"/>
    <property type="match status" value="1"/>
</dbReference>
<dbReference type="InterPro" id="IPR003593">
    <property type="entry name" value="AAA+_ATPase"/>
</dbReference>
<dbReference type="InterPro" id="IPR025662">
    <property type="entry name" value="Sigma_54_int_dom_ATP-bd_1"/>
</dbReference>
<name>A0A1F6C7I4_HANXR</name>
<feature type="domain" description="Sigma-54 factor interaction" evidence="8">
    <location>
        <begin position="169"/>
        <end position="395"/>
    </location>
</feature>
<dbReference type="GO" id="GO:0043565">
    <property type="term" value="F:sequence-specific DNA binding"/>
    <property type="evidence" value="ECO:0007669"/>
    <property type="project" value="InterPro"/>
</dbReference>
<dbReference type="FunFam" id="3.40.50.300:FF:000006">
    <property type="entry name" value="DNA-binding transcriptional regulator NtrC"/>
    <property type="match status" value="1"/>
</dbReference>
<keyword evidence="3" id="KW-0805">Transcription regulation</keyword>
<dbReference type="Pfam" id="PF25601">
    <property type="entry name" value="AAA_lid_14"/>
    <property type="match status" value="1"/>
</dbReference>
<dbReference type="EMBL" id="MFKF01000386">
    <property type="protein sequence ID" value="OGG45103.1"/>
    <property type="molecule type" value="Genomic_DNA"/>
</dbReference>
<evidence type="ECO:0000256" key="7">
    <source>
        <dbReference type="SAM" id="Coils"/>
    </source>
</evidence>
<keyword evidence="6" id="KW-0597">Phosphoprotein</keyword>
<dbReference type="PROSITE" id="PS00675">
    <property type="entry name" value="SIGMA54_INTERACT_1"/>
    <property type="match status" value="1"/>
</dbReference>
<dbReference type="PROSITE" id="PS00688">
    <property type="entry name" value="SIGMA54_INTERACT_3"/>
    <property type="match status" value="1"/>
</dbReference>
<dbReference type="Gene3D" id="3.40.50.2300">
    <property type="match status" value="1"/>
</dbReference>
<dbReference type="CDD" id="cd17569">
    <property type="entry name" value="REC_HupR-like"/>
    <property type="match status" value="1"/>
</dbReference>
<dbReference type="InterPro" id="IPR009057">
    <property type="entry name" value="Homeodomain-like_sf"/>
</dbReference>
<dbReference type="Pfam" id="PF00158">
    <property type="entry name" value="Sigma54_activat"/>
    <property type="match status" value="1"/>
</dbReference>
<protein>
    <recommendedName>
        <fullName evidence="12">Sigma-54-dependent Fis family transcriptional regulator</fullName>
    </recommendedName>
</protein>
<feature type="coiled-coil region" evidence="7">
    <location>
        <begin position="125"/>
        <end position="162"/>
    </location>
</feature>
<evidence type="ECO:0000256" key="2">
    <source>
        <dbReference type="ARBA" id="ARBA00022840"/>
    </source>
</evidence>
<dbReference type="Proteomes" id="UP000178606">
    <property type="component" value="Unassembled WGS sequence"/>
</dbReference>
<organism evidence="10 11">
    <name type="scientific">Handelsmanbacteria sp. (strain RIFCSPLOWO2_12_FULL_64_10)</name>
    <dbReference type="NCBI Taxonomy" id="1817868"/>
    <lineage>
        <taxon>Bacteria</taxon>
        <taxon>Candidatus Handelsmaniibacteriota</taxon>
    </lineage>
</organism>
<dbReference type="InterPro" id="IPR025944">
    <property type="entry name" value="Sigma_54_int_dom_CS"/>
</dbReference>
<keyword evidence="5" id="KW-0804">Transcription</keyword>
<dbReference type="PROSITE" id="PS50110">
    <property type="entry name" value="RESPONSE_REGULATORY"/>
    <property type="match status" value="1"/>
</dbReference>
<dbReference type="SUPFAM" id="SSF46689">
    <property type="entry name" value="Homeodomain-like"/>
    <property type="match status" value="1"/>
</dbReference>
<keyword evidence="7" id="KW-0175">Coiled coil</keyword>
<dbReference type="AlphaFoldDB" id="A0A1F6C7I4"/>
<keyword evidence="4" id="KW-0238">DNA-binding</keyword>
<dbReference type="SUPFAM" id="SSF52172">
    <property type="entry name" value="CheY-like"/>
    <property type="match status" value="1"/>
</dbReference>
<dbReference type="InterPro" id="IPR002197">
    <property type="entry name" value="HTH_Fis"/>
</dbReference>
<dbReference type="InterPro" id="IPR027417">
    <property type="entry name" value="P-loop_NTPase"/>
</dbReference>
<dbReference type="InterPro" id="IPR001789">
    <property type="entry name" value="Sig_transdc_resp-reg_receiver"/>
</dbReference>
<keyword evidence="1" id="KW-0547">Nucleotide-binding</keyword>
<dbReference type="Pfam" id="PF00072">
    <property type="entry name" value="Response_reg"/>
    <property type="match status" value="1"/>
</dbReference>
<dbReference type="Gene3D" id="1.10.8.60">
    <property type="match status" value="1"/>
</dbReference>
<dbReference type="SUPFAM" id="SSF52540">
    <property type="entry name" value="P-loop containing nucleoside triphosphate hydrolases"/>
    <property type="match status" value="1"/>
</dbReference>
<feature type="modified residue" description="4-aspartylphosphate" evidence="6">
    <location>
        <position position="53"/>
    </location>
</feature>
<dbReference type="SMART" id="SM00448">
    <property type="entry name" value="REC"/>
    <property type="match status" value="1"/>
</dbReference>
<dbReference type="Gene3D" id="1.10.10.60">
    <property type="entry name" value="Homeodomain-like"/>
    <property type="match status" value="1"/>
</dbReference>
<dbReference type="InterPro" id="IPR025943">
    <property type="entry name" value="Sigma_54_int_dom_ATP-bd_2"/>
</dbReference>
<proteinExistence type="predicted"/>
<dbReference type="PANTHER" id="PTHR32071">
    <property type="entry name" value="TRANSCRIPTIONAL REGULATORY PROTEIN"/>
    <property type="match status" value="1"/>
</dbReference>
<keyword evidence="2" id="KW-0067">ATP-binding</keyword>
<dbReference type="PROSITE" id="PS00676">
    <property type="entry name" value="SIGMA54_INTERACT_2"/>
    <property type="match status" value="1"/>
</dbReference>
<gene>
    <name evidence="10" type="ORF">A3F84_11795</name>
</gene>
<reference evidence="10 11" key="1">
    <citation type="journal article" date="2016" name="Nat. Commun.">
        <title>Thousands of microbial genomes shed light on interconnected biogeochemical processes in an aquifer system.</title>
        <authorList>
            <person name="Anantharaman K."/>
            <person name="Brown C.T."/>
            <person name="Hug L.A."/>
            <person name="Sharon I."/>
            <person name="Castelle C.J."/>
            <person name="Probst A.J."/>
            <person name="Thomas B.C."/>
            <person name="Singh A."/>
            <person name="Wilkins M.J."/>
            <person name="Karaoz U."/>
            <person name="Brodie E.L."/>
            <person name="Williams K.H."/>
            <person name="Hubbard S.S."/>
            <person name="Banfield J.F."/>
        </authorList>
    </citation>
    <scope>NUCLEOTIDE SEQUENCE [LARGE SCALE GENOMIC DNA]</scope>
    <source>
        <strain evidence="11">RIFCSPLOWO2_12_FULL_64_10</strain>
    </source>
</reference>
<evidence type="ECO:0008006" key="12">
    <source>
        <dbReference type="Google" id="ProtNLM"/>
    </source>
</evidence>
<dbReference type="GO" id="GO:0000160">
    <property type="term" value="P:phosphorelay signal transduction system"/>
    <property type="evidence" value="ECO:0007669"/>
    <property type="project" value="InterPro"/>
</dbReference>
<evidence type="ECO:0000256" key="6">
    <source>
        <dbReference type="PROSITE-ProRule" id="PRU00169"/>
    </source>
</evidence>
<evidence type="ECO:0000313" key="10">
    <source>
        <dbReference type="EMBL" id="OGG45103.1"/>
    </source>
</evidence>
<evidence type="ECO:0000256" key="1">
    <source>
        <dbReference type="ARBA" id="ARBA00022741"/>
    </source>
</evidence>
<dbReference type="SMART" id="SM00382">
    <property type="entry name" value="AAA"/>
    <property type="match status" value="1"/>
</dbReference>
<dbReference type="InterPro" id="IPR058031">
    <property type="entry name" value="AAA_lid_NorR"/>
</dbReference>
<evidence type="ECO:0000259" key="9">
    <source>
        <dbReference type="PROSITE" id="PS50110"/>
    </source>
</evidence>
<accession>A0A1F6C7I4</accession>
<evidence type="ECO:0000259" key="8">
    <source>
        <dbReference type="PROSITE" id="PS50045"/>
    </source>
</evidence>
<comment type="caution">
    <text evidence="10">The sequence shown here is derived from an EMBL/GenBank/DDBJ whole genome shotgun (WGS) entry which is preliminary data.</text>
</comment>
<dbReference type="GO" id="GO:0005524">
    <property type="term" value="F:ATP binding"/>
    <property type="evidence" value="ECO:0007669"/>
    <property type="project" value="UniProtKB-KW"/>
</dbReference>